<gene>
    <name evidence="1" type="ORF">CJ255_13620</name>
</gene>
<accession>A0A2A6RI04</accession>
<dbReference type="AlphaFoldDB" id="A0A2A6RI04"/>
<evidence type="ECO:0008006" key="3">
    <source>
        <dbReference type="Google" id="ProtNLM"/>
    </source>
</evidence>
<organism evidence="1 2">
    <name type="scientific">Candidatus Viridilinea mediisalina</name>
    <dbReference type="NCBI Taxonomy" id="2024553"/>
    <lineage>
        <taxon>Bacteria</taxon>
        <taxon>Bacillati</taxon>
        <taxon>Chloroflexota</taxon>
        <taxon>Chloroflexia</taxon>
        <taxon>Chloroflexales</taxon>
        <taxon>Chloroflexineae</taxon>
        <taxon>Oscillochloridaceae</taxon>
        <taxon>Candidatus Viridilinea</taxon>
    </lineage>
</organism>
<evidence type="ECO:0000313" key="2">
    <source>
        <dbReference type="Proteomes" id="UP000220527"/>
    </source>
</evidence>
<reference evidence="2" key="1">
    <citation type="submission" date="2017-08" db="EMBL/GenBank/DDBJ databases">
        <authorList>
            <person name="Grouzdev D.S."/>
            <person name="Gaisin V.A."/>
            <person name="Rysina M.S."/>
            <person name="Gorlenko V.M."/>
        </authorList>
    </citation>
    <scope>NUCLEOTIDE SEQUENCE [LARGE SCALE GENOMIC DNA]</scope>
    <source>
        <strain evidence="2">Kir15-3F</strain>
    </source>
</reference>
<protein>
    <recommendedName>
        <fullName evidence="3">DUF4145 domain-containing protein</fullName>
    </recommendedName>
</protein>
<keyword evidence="2" id="KW-1185">Reference proteome</keyword>
<dbReference type="Proteomes" id="UP000220527">
    <property type="component" value="Unassembled WGS sequence"/>
</dbReference>
<sequence length="208" mass="23487">MLGTGNQKYNPHAVMQILLELSTAHLLRSSGTQQIHFVAYESHQAQQLTEAMDEHLGRVKVLLPKGDLVDSIKYDIDGLIRMLQQMNPIKVLDDLQQLILNDNATPLGFGITGRDLADAIVNDLLNLEDQKGDLNGKIRKLQKPKYDVPEWAKQYLHVLRTIGNNFAHGQAAAQKMSTSLGPQDLEIQLICIRRVLKLWFDIQREKSS</sequence>
<name>A0A2A6RI04_9CHLR</name>
<dbReference type="EMBL" id="NQWI01000064">
    <property type="protein sequence ID" value="PDW02515.1"/>
    <property type="molecule type" value="Genomic_DNA"/>
</dbReference>
<proteinExistence type="predicted"/>
<evidence type="ECO:0000313" key="1">
    <source>
        <dbReference type="EMBL" id="PDW02515.1"/>
    </source>
</evidence>
<comment type="caution">
    <text evidence="1">The sequence shown here is derived from an EMBL/GenBank/DDBJ whole genome shotgun (WGS) entry which is preliminary data.</text>
</comment>